<feature type="chain" id="PRO_5012023519" evidence="2">
    <location>
        <begin position="23"/>
        <end position="396"/>
    </location>
</feature>
<evidence type="ECO:0000256" key="1">
    <source>
        <dbReference type="ARBA" id="ARBA00024195"/>
    </source>
</evidence>
<dbReference type="Gene3D" id="2.40.10.10">
    <property type="entry name" value="Trypsin-like serine proteases"/>
    <property type="match status" value="3"/>
</dbReference>
<evidence type="ECO:0000259" key="3">
    <source>
        <dbReference type="PROSITE" id="PS50240"/>
    </source>
</evidence>
<dbReference type="STRING" id="568069.A0A1J1HXX4"/>
<evidence type="ECO:0000313" key="4">
    <source>
        <dbReference type="EMBL" id="CRK92188.1"/>
    </source>
</evidence>
<reference evidence="4 5" key="1">
    <citation type="submission" date="2015-04" db="EMBL/GenBank/DDBJ databases">
        <authorList>
            <person name="Syromyatnikov M.Y."/>
            <person name="Popov V.N."/>
        </authorList>
    </citation>
    <scope>NUCLEOTIDE SEQUENCE [LARGE SCALE GENOMIC DNA]</scope>
</reference>
<dbReference type="PRINTS" id="PR00722">
    <property type="entry name" value="CHYMOTRYPSIN"/>
</dbReference>
<feature type="domain" description="Peptidase S1" evidence="3">
    <location>
        <begin position="129"/>
        <end position="393"/>
    </location>
</feature>
<dbReference type="SMART" id="SM00020">
    <property type="entry name" value="Tryp_SPc"/>
    <property type="match status" value="1"/>
</dbReference>
<dbReference type="InterPro" id="IPR018114">
    <property type="entry name" value="TRYPSIN_HIS"/>
</dbReference>
<dbReference type="GO" id="GO:0006508">
    <property type="term" value="P:proteolysis"/>
    <property type="evidence" value="ECO:0007669"/>
    <property type="project" value="InterPro"/>
</dbReference>
<dbReference type="InterPro" id="IPR043504">
    <property type="entry name" value="Peptidase_S1_PA_chymotrypsin"/>
</dbReference>
<accession>A0A1J1HXX4</accession>
<dbReference type="InterPro" id="IPR051333">
    <property type="entry name" value="CLIP_Serine_Protease"/>
</dbReference>
<protein>
    <submittedName>
        <fullName evidence="4">CLUMA_CG005748, isoform A</fullName>
    </submittedName>
</protein>
<dbReference type="EMBL" id="CVRI01000024">
    <property type="protein sequence ID" value="CRK92188.1"/>
    <property type="molecule type" value="Genomic_DNA"/>
</dbReference>
<dbReference type="PANTHER" id="PTHR24260:SF147">
    <property type="entry name" value="EG:BACR7A4.3 PROTEIN-RELATED"/>
    <property type="match status" value="1"/>
</dbReference>
<dbReference type="SUPFAM" id="SSF50494">
    <property type="entry name" value="Trypsin-like serine proteases"/>
    <property type="match status" value="1"/>
</dbReference>
<keyword evidence="5" id="KW-1185">Reference proteome</keyword>
<dbReference type="InterPro" id="IPR001314">
    <property type="entry name" value="Peptidase_S1A"/>
</dbReference>
<dbReference type="Pfam" id="PF00089">
    <property type="entry name" value="Trypsin"/>
    <property type="match status" value="1"/>
</dbReference>
<dbReference type="InterPro" id="IPR001254">
    <property type="entry name" value="Trypsin_dom"/>
</dbReference>
<dbReference type="PROSITE" id="PS50240">
    <property type="entry name" value="TRYPSIN_DOM"/>
    <property type="match status" value="1"/>
</dbReference>
<organism evidence="4 5">
    <name type="scientific">Clunio marinus</name>
    <dbReference type="NCBI Taxonomy" id="568069"/>
    <lineage>
        <taxon>Eukaryota</taxon>
        <taxon>Metazoa</taxon>
        <taxon>Ecdysozoa</taxon>
        <taxon>Arthropoda</taxon>
        <taxon>Hexapoda</taxon>
        <taxon>Insecta</taxon>
        <taxon>Pterygota</taxon>
        <taxon>Neoptera</taxon>
        <taxon>Endopterygota</taxon>
        <taxon>Diptera</taxon>
        <taxon>Nematocera</taxon>
        <taxon>Chironomoidea</taxon>
        <taxon>Chironomidae</taxon>
        <taxon>Clunio</taxon>
    </lineage>
</organism>
<dbReference type="Proteomes" id="UP000183832">
    <property type="component" value="Unassembled WGS sequence"/>
</dbReference>
<dbReference type="OrthoDB" id="6339452at2759"/>
<name>A0A1J1HXX4_9DIPT</name>
<evidence type="ECO:0000313" key="5">
    <source>
        <dbReference type="Proteomes" id="UP000183832"/>
    </source>
</evidence>
<dbReference type="PANTHER" id="PTHR24260">
    <property type="match status" value="1"/>
</dbReference>
<dbReference type="GO" id="GO:0004252">
    <property type="term" value="F:serine-type endopeptidase activity"/>
    <property type="evidence" value="ECO:0007669"/>
    <property type="project" value="InterPro"/>
</dbReference>
<gene>
    <name evidence="4" type="ORF">CLUMA_CG005748</name>
</gene>
<sequence>MKRSLSFLLGVFISSIVDLTKATPCTVEDTKLSGECKFMTDCPVLFAEYQKYRKMPTICDPRYRTVCCPLEITTTTTTTTQSTKRISERKCHEYGQHIFETKLVPNPVFGELPVEKRINHCAHNVVELIVGGEEAREGEFPHMALIGYSEGKPDDYQCGGSLISEEFILSAAHCSSTSKGVAKFAKLGNIKRYQNTSNSWTYIIEKRILNPNYSSRVAEDDIVLFKLNEVVKLNRFVIPICLPTTDVLTTRKAIASGWGREGFASDVSEVLMKVIIEYFSQETCNRIYSDDSKLTQNGINFDKMICAGSTNKTGDTCDGDSGKKPINKFSMNLTQTYSNVSGGPLQIFRDDVECMYTIVGITSFGSVYCGLIGIPAIYTKVFYYLDWIESIVWPSQ</sequence>
<dbReference type="AlphaFoldDB" id="A0A1J1HXX4"/>
<comment type="similarity">
    <text evidence="1">Belongs to the peptidase S1 family. CLIP subfamily.</text>
</comment>
<dbReference type="InterPro" id="IPR009003">
    <property type="entry name" value="Peptidase_S1_PA"/>
</dbReference>
<keyword evidence="2" id="KW-0732">Signal</keyword>
<dbReference type="CDD" id="cd00190">
    <property type="entry name" value="Tryp_SPc"/>
    <property type="match status" value="1"/>
</dbReference>
<feature type="signal peptide" evidence="2">
    <location>
        <begin position="1"/>
        <end position="22"/>
    </location>
</feature>
<dbReference type="PROSITE" id="PS00134">
    <property type="entry name" value="TRYPSIN_HIS"/>
    <property type="match status" value="1"/>
</dbReference>
<evidence type="ECO:0000256" key="2">
    <source>
        <dbReference type="SAM" id="SignalP"/>
    </source>
</evidence>
<proteinExistence type="inferred from homology"/>